<evidence type="ECO:0000313" key="2">
    <source>
        <dbReference type="EMBL" id="NYG36729.1"/>
    </source>
</evidence>
<gene>
    <name evidence="2" type="ORF">BJY28_001198</name>
</gene>
<proteinExistence type="predicted"/>
<sequence length="63" mass="7276">MTTSQDQQPEVRYHDRSHERRSADGRLIVSRAVKREAAKVYVKAAERIDEPVPGWVRDLANET</sequence>
<evidence type="ECO:0000313" key="3">
    <source>
        <dbReference type="Proteomes" id="UP000592181"/>
    </source>
</evidence>
<organism evidence="2 3">
    <name type="scientific">Janibacter alkaliphilus</name>
    <dbReference type="NCBI Taxonomy" id="1069963"/>
    <lineage>
        <taxon>Bacteria</taxon>
        <taxon>Bacillati</taxon>
        <taxon>Actinomycetota</taxon>
        <taxon>Actinomycetes</taxon>
        <taxon>Micrococcales</taxon>
        <taxon>Intrasporangiaceae</taxon>
        <taxon>Janibacter</taxon>
    </lineage>
</organism>
<feature type="region of interest" description="Disordered" evidence="1">
    <location>
        <begin position="1"/>
        <end position="24"/>
    </location>
</feature>
<comment type="caution">
    <text evidence="2">The sequence shown here is derived from an EMBL/GenBank/DDBJ whole genome shotgun (WGS) entry which is preliminary data.</text>
</comment>
<feature type="compositionally biased region" description="Basic and acidic residues" evidence="1">
    <location>
        <begin position="9"/>
        <end position="24"/>
    </location>
</feature>
<dbReference type="AlphaFoldDB" id="A0A852X1I0"/>
<evidence type="ECO:0000256" key="1">
    <source>
        <dbReference type="SAM" id="MobiDB-lite"/>
    </source>
</evidence>
<dbReference type="RefSeq" id="WP_179462185.1">
    <property type="nucleotide sequence ID" value="NZ_JACBZX010000001.1"/>
</dbReference>
<protein>
    <submittedName>
        <fullName evidence="2">Uncharacterized protein</fullName>
    </submittedName>
</protein>
<keyword evidence="3" id="KW-1185">Reference proteome</keyword>
<reference evidence="2 3" key="1">
    <citation type="submission" date="2020-07" db="EMBL/GenBank/DDBJ databases">
        <title>Sequencing the genomes of 1000 actinobacteria strains.</title>
        <authorList>
            <person name="Klenk H.-P."/>
        </authorList>
    </citation>
    <scope>NUCLEOTIDE SEQUENCE [LARGE SCALE GENOMIC DNA]</scope>
    <source>
        <strain evidence="2 3">DSM 24723</strain>
    </source>
</reference>
<accession>A0A852X1I0</accession>
<dbReference type="Proteomes" id="UP000592181">
    <property type="component" value="Unassembled WGS sequence"/>
</dbReference>
<dbReference type="EMBL" id="JACBZX010000001">
    <property type="protein sequence ID" value="NYG36729.1"/>
    <property type="molecule type" value="Genomic_DNA"/>
</dbReference>
<name>A0A852X1I0_9MICO</name>